<dbReference type="AlphaFoldDB" id="A0A9W8HQ51"/>
<organism evidence="6 7">
    <name type="scientific">Coemansia guatemalensis</name>
    <dbReference type="NCBI Taxonomy" id="2761395"/>
    <lineage>
        <taxon>Eukaryota</taxon>
        <taxon>Fungi</taxon>
        <taxon>Fungi incertae sedis</taxon>
        <taxon>Zoopagomycota</taxon>
        <taxon>Kickxellomycotina</taxon>
        <taxon>Kickxellomycetes</taxon>
        <taxon>Kickxellales</taxon>
        <taxon>Kickxellaceae</taxon>
        <taxon>Coemansia</taxon>
    </lineage>
</organism>
<dbReference type="GO" id="GO:0005524">
    <property type="term" value="F:ATP binding"/>
    <property type="evidence" value="ECO:0007669"/>
    <property type="project" value="UniProtKB-KW"/>
</dbReference>
<dbReference type="SUPFAM" id="SSF55681">
    <property type="entry name" value="Class II aaRS and biotin synthetases"/>
    <property type="match status" value="1"/>
</dbReference>
<evidence type="ECO:0000256" key="4">
    <source>
        <dbReference type="ARBA" id="ARBA00022917"/>
    </source>
</evidence>
<dbReference type="Gene3D" id="3.30.1360.30">
    <property type="entry name" value="GAD-like domain"/>
    <property type="match status" value="1"/>
</dbReference>
<evidence type="ECO:0000259" key="5">
    <source>
        <dbReference type="Pfam" id="PF00152"/>
    </source>
</evidence>
<gene>
    <name evidence="6" type="ORF">H4R20_006272</name>
</gene>
<dbReference type="GO" id="GO:0004812">
    <property type="term" value="F:aminoacyl-tRNA ligase activity"/>
    <property type="evidence" value="ECO:0007669"/>
    <property type="project" value="InterPro"/>
</dbReference>
<proteinExistence type="predicted"/>
<keyword evidence="3" id="KW-0067">ATP-binding</keyword>
<reference evidence="6" key="1">
    <citation type="submission" date="2022-07" db="EMBL/GenBank/DDBJ databases">
        <title>Phylogenomic reconstructions and comparative analyses of Kickxellomycotina fungi.</title>
        <authorList>
            <person name="Reynolds N.K."/>
            <person name="Stajich J.E."/>
            <person name="Barry K."/>
            <person name="Grigoriev I.V."/>
            <person name="Crous P."/>
            <person name="Smith M.E."/>
        </authorList>
    </citation>
    <scope>NUCLEOTIDE SEQUENCE</scope>
    <source>
        <strain evidence="6">NRRL 1565</strain>
    </source>
</reference>
<dbReference type="Gene3D" id="3.30.930.10">
    <property type="entry name" value="Bira Bifunctional Protein, Domain 2"/>
    <property type="match status" value="1"/>
</dbReference>
<keyword evidence="1" id="KW-0436">Ligase</keyword>
<evidence type="ECO:0000256" key="1">
    <source>
        <dbReference type="ARBA" id="ARBA00022598"/>
    </source>
</evidence>
<keyword evidence="2" id="KW-0547">Nucleotide-binding</keyword>
<dbReference type="GO" id="GO:0005737">
    <property type="term" value="C:cytoplasm"/>
    <property type="evidence" value="ECO:0007669"/>
    <property type="project" value="InterPro"/>
</dbReference>
<dbReference type="Pfam" id="PF00152">
    <property type="entry name" value="tRNA-synt_2"/>
    <property type="match status" value="1"/>
</dbReference>
<evidence type="ECO:0000313" key="6">
    <source>
        <dbReference type="EMBL" id="KAJ2794303.1"/>
    </source>
</evidence>
<name>A0A9W8HQ51_9FUNG</name>
<accession>A0A9W8HQ51</accession>
<protein>
    <recommendedName>
        <fullName evidence="5">Aminoacyl-tRNA synthetase class II (D/K/N) domain-containing protein</fullName>
    </recommendedName>
</protein>
<evidence type="ECO:0000313" key="7">
    <source>
        <dbReference type="Proteomes" id="UP001140094"/>
    </source>
</evidence>
<dbReference type="InterPro" id="IPR004364">
    <property type="entry name" value="Aa-tRNA-synt_II"/>
</dbReference>
<feature type="non-terminal residue" evidence="6">
    <location>
        <position position="128"/>
    </location>
</feature>
<dbReference type="GO" id="GO:0006418">
    <property type="term" value="P:tRNA aminoacylation for protein translation"/>
    <property type="evidence" value="ECO:0007669"/>
    <property type="project" value="InterPro"/>
</dbReference>
<dbReference type="InterPro" id="IPR004115">
    <property type="entry name" value="GAD-like_sf"/>
</dbReference>
<dbReference type="InterPro" id="IPR045864">
    <property type="entry name" value="aa-tRNA-synth_II/BPL/LPL"/>
</dbReference>
<feature type="domain" description="Aminoacyl-tRNA synthetase class II (D/K/N)" evidence="5">
    <location>
        <begin position="1"/>
        <end position="86"/>
    </location>
</feature>
<comment type="caution">
    <text evidence="6">The sequence shown here is derived from an EMBL/GenBank/DDBJ whole genome shotgun (WGS) entry which is preliminary data.</text>
</comment>
<dbReference type="EMBL" id="JANBUO010002583">
    <property type="protein sequence ID" value="KAJ2794303.1"/>
    <property type="molecule type" value="Genomic_DNA"/>
</dbReference>
<keyword evidence="4" id="KW-0648">Protein biosynthesis</keyword>
<evidence type="ECO:0000256" key="2">
    <source>
        <dbReference type="ARBA" id="ARBA00022741"/>
    </source>
</evidence>
<dbReference type="OrthoDB" id="439710at2759"/>
<evidence type="ECO:0000256" key="3">
    <source>
        <dbReference type="ARBA" id="ARBA00022840"/>
    </source>
</evidence>
<sequence>MEMSFVAKEDIQRVIEQLVQHVWSTVKDVKIVAPFKRMSFAEATRRFGSDKPDTRFGLEIVQIPQLSNDTNIVAEALLITGGADVFSAKELTPFVELLHSSQSIGESKVWCYSYILDTVMRNMTMTKF</sequence>
<keyword evidence="7" id="KW-1185">Reference proteome</keyword>
<dbReference type="Proteomes" id="UP001140094">
    <property type="component" value="Unassembled WGS sequence"/>
</dbReference>